<dbReference type="Gene3D" id="3.30.890.10">
    <property type="entry name" value="Methyl-cpg-binding Protein 2, Chain A"/>
    <property type="match status" value="1"/>
</dbReference>
<feature type="domain" description="MBD" evidence="7">
    <location>
        <begin position="255"/>
        <end position="355"/>
    </location>
</feature>
<proteinExistence type="predicted"/>
<evidence type="ECO:0000256" key="4">
    <source>
        <dbReference type="ARBA" id="ARBA00023163"/>
    </source>
</evidence>
<comment type="caution">
    <text evidence="8">The sequence shown here is derived from an EMBL/GenBank/DDBJ whole genome shotgun (WGS) entry which is preliminary data.</text>
</comment>
<dbReference type="InterPro" id="IPR044257">
    <property type="entry name" value="TRM32-like"/>
</dbReference>
<accession>A0A7J9JPP8</accession>
<dbReference type="PANTHER" id="PTHR47071:SF2">
    <property type="entry name" value="PROTEIN TRM32"/>
    <property type="match status" value="1"/>
</dbReference>
<comment type="subcellular location">
    <subcellularLocation>
        <location evidence="1">Nucleus</location>
    </subcellularLocation>
</comment>
<feature type="region of interest" description="Disordered" evidence="6">
    <location>
        <begin position="216"/>
        <end position="255"/>
    </location>
</feature>
<dbReference type="Proteomes" id="UP000593575">
    <property type="component" value="Unassembled WGS sequence"/>
</dbReference>
<dbReference type="InterPro" id="IPR025486">
    <property type="entry name" value="DUF4378"/>
</dbReference>
<evidence type="ECO:0000256" key="6">
    <source>
        <dbReference type="SAM" id="MobiDB-lite"/>
    </source>
</evidence>
<dbReference type="GO" id="GO:0005634">
    <property type="term" value="C:nucleus"/>
    <property type="evidence" value="ECO:0007669"/>
    <property type="project" value="UniProtKB-SubCell"/>
</dbReference>
<feature type="compositionally biased region" description="Polar residues" evidence="6">
    <location>
        <begin position="216"/>
        <end position="249"/>
    </location>
</feature>
<evidence type="ECO:0000256" key="5">
    <source>
        <dbReference type="ARBA" id="ARBA00023242"/>
    </source>
</evidence>
<dbReference type="InterPro" id="IPR001739">
    <property type="entry name" value="Methyl_CpG_DNA-bd"/>
</dbReference>
<sequence>MREGSDNRDSTGLSVDKNGEEIAKSCEFNEDAVEQTGGLGEAEFFTKERRKIRQESVDYKTMGNSRRILFFEQDTEADPCYNYVKDILELSGFSQNKWLQTWFSLDQPLDPSVFNELERLGSTFYEVGSNCDHQLVFDLVNEALLEINGMSPEYFPNPFSFNSRISLVPKGNNVVQQVWTKFLPFSMSNPVQPSTTDLPSDPLLKPEAFIDANDQNQSAELSEPSNGSIPNGAQSETPAQGPDISSSSAEPKGKRRVLVAPETWLPAGWSIEDRVRSSGATAGTVDRVKSQLSHDFFFCQCNDNVTYVITFLLQYYFDPSSGRKFRSKKEVLYYLETGIPPSKRKKGAEASGSEEVGTGNSGGNKQKKPDKKLKPLNFDFINVPQKVDWLLTNASEDSWTPFLGDDQVSGPTKQDWAAAFASLIASKSGQMMY</sequence>
<dbReference type="AlphaFoldDB" id="A0A7J9JPP8"/>
<name>A0A7J9JPP8_9ROSI</name>
<evidence type="ECO:0000256" key="1">
    <source>
        <dbReference type="ARBA" id="ARBA00004123"/>
    </source>
</evidence>
<evidence type="ECO:0000313" key="9">
    <source>
        <dbReference type="Proteomes" id="UP000593575"/>
    </source>
</evidence>
<keyword evidence="4" id="KW-0804">Transcription</keyword>
<dbReference type="Pfam" id="PF01429">
    <property type="entry name" value="MBD"/>
    <property type="match status" value="1"/>
</dbReference>
<dbReference type="GO" id="GO:0003677">
    <property type="term" value="F:DNA binding"/>
    <property type="evidence" value="ECO:0007669"/>
    <property type="project" value="UniProtKB-KW"/>
</dbReference>
<organism evidence="8 9">
    <name type="scientific">Gossypium armourianum</name>
    <dbReference type="NCBI Taxonomy" id="34283"/>
    <lineage>
        <taxon>Eukaryota</taxon>
        <taxon>Viridiplantae</taxon>
        <taxon>Streptophyta</taxon>
        <taxon>Embryophyta</taxon>
        <taxon>Tracheophyta</taxon>
        <taxon>Spermatophyta</taxon>
        <taxon>Magnoliopsida</taxon>
        <taxon>eudicotyledons</taxon>
        <taxon>Gunneridae</taxon>
        <taxon>Pentapetalae</taxon>
        <taxon>rosids</taxon>
        <taxon>malvids</taxon>
        <taxon>Malvales</taxon>
        <taxon>Malvaceae</taxon>
        <taxon>Malvoideae</taxon>
        <taxon>Gossypium</taxon>
    </lineage>
</organism>
<evidence type="ECO:0000313" key="8">
    <source>
        <dbReference type="EMBL" id="MBA0836170.1"/>
    </source>
</evidence>
<dbReference type="EMBL" id="JABFAE010000009">
    <property type="protein sequence ID" value="MBA0836170.1"/>
    <property type="molecule type" value="Genomic_DNA"/>
</dbReference>
<evidence type="ECO:0000259" key="7">
    <source>
        <dbReference type="PROSITE" id="PS50982"/>
    </source>
</evidence>
<reference evidence="8 9" key="1">
    <citation type="journal article" date="2019" name="Genome Biol. Evol.">
        <title>Insights into the evolution of the New World diploid cottons (Gossypium, subgenus Houzingenia) based on genome sequencing.</title>
        <authorList>
            <person name="Grover C.E."/>
            <person name="Arick M.A. 2nd"/>
            <person name="Thrash A."/>
            <person name="Conover J.L."/>
            <person name="Sanders W.S."/>
            <person name="Peterson D.G."/>
            <person name="Frelichowski J.E."/>
            <person name="Scheffler J.A."/>
            <person name="Scheffler B.E."/>
            <person name="Wendel J.F."/>
        </authorList>
    </citation>
    <scope>NUCLEOTIDE SEQUENCE [LARGE SCALE GENOMIC DNA]</scope>
    <source>
        <strain evidence="8">6</strain>
        <tissue evidence="8">Leaf</tissue>
    </source>
</reference>
<feature type="region of interest" description="Disordered" evidence="6">
    <location>
        <begin position="342"/>
        <end position="371"/>
    </location>
</feature>
<keyword evidence="9" id="KW-1185">Reference proteome</keyword>
<gene>
    <name evidence="8" type="ORF">Goarm_008404</name>
</gene>
<dbReference type="InterPro" id="IPR016177">
    <property type="entry name" value="DNA-bd_dom_sf"/>
</dbReference>
<dbReference type="Pfam" id="PF14309">
    <property type="entry name" value="DUF4378"/>
    <property type="match status" value="1"/>
</dbReference>
<keyword evidence="2" id="KW-0805">Transcription regulation</keyword>
<evidence type="ECO:0000256" key="2">
    <source>
        <dbReference type="ARBA" id="ARBA00023015"/>
    </source>
</evidence>
<protein>
    <recommendedName>
        <fullName evidence="7">MBD domain-containing protein</fullName>
    </recommendedName>
</protein>
<dbReference type="SUPFAM" id="SSF54171">
    <property type="entry name" value="DNA-binding domain"/>
    <property type="match status" value="1"/>
</dbReference>
<evidence type="ECO:0000256" key="3">
    <source>
        <dbReference type="ARBA" id="ARBA00023125"/>
    </source>
</evidence>
<keyword evidence="5" id="KW-0539">Nucleus</keyword>
<dbReference type="PANTHER" id="PTHR47071">
    <property type="entry name" value="PROTEIN TRM32"/>
    <property type="match status" value="1"/>
</dbReference>
<keyword evidence="3" id="KW-0238">DNA-binding</keyword>
<dbReference type="PROSITE" id="PS50982">
    <property type="entry name" value="MBD"/>
    <property type="match status" value="1"/>
</dbReference>